<organism evidence="1 2">
    <name type="scientific">Sphingobium phenoxybenzoativorans</name>
    <dbReference type="NCBI Taxonomy" id="1592790"/>
    <lineage>
        <taxon>Bacteria</taxon>
        <taxon>Pseudomonadati</taxon>
        <taxon>Pseudomonadota</taxon>
        <taxon>Alphaproteobacteria</taxon>
        <taxon>Sphingomonadales</taxon>
        <taxon>Sphingomonadaceae</taxon>
        <taxon>Sphingobium</taxon>
    </lineage>
</organism>
<evidence type="ECO:0000313" key="2">
    <source>
        <dbReference type="Proteomes" id="UP000681425"/>
    </source>
</evidence>
<protein>
    <submittedName>
        <fullName evidence="1">Uncharacterized protein</fullName>
    </submittedName>
</protein>
<sequence>MTQPQLAQQFTHVLTRLPQWIRHDLNVKDDLVRLRAEEAVAAMIAASLRPNGANAPSDIA</sequence>
<dbReference type="RefSeq" id="WP_212608841.1">
    <property type="nucleotide sequence ID" value="NZ_CP073910.1"/>
</dbReference>
<dbReference type="Proteomes" id="UP000681425">
    <property type="component" value="Chromosome"/>
</dbReference>
<dbReference type="EMBL" id="CP073910">
    <property type="protein sequence ID" value="QUT05151.1"/>
    <property type="molecule type" value="Genomic_DNA"/>
</dbReference>
<dbReference type="AlphaFoldDB" id="A0A975K5H3"/>
<accession>A0A975K5H3</accession>
<proteinExistence type="predicted"/>
<evidence type="ECO:0000313" key="1">
    <source>
        <dbReference type="EMBL" id="QUT05151.1"/>
    </source>
</evidence>
<keyword evidence="2" id="KW-1185">Reference proteome</keyword>
<gene>
    <name evidence="1" type="ORF">KFK14_19445</name>
</gene>
<name>A0A975K5H3_9SPHN</name>
<reference evidence="1" key="1">
    <citation type="submission" date="2021-04" db="EMBL/GenBank/DDBJ databases">
        <title>Isolation of p-tert-butylphenol degrading bacteria Sphingobium phenoxybenzoativorans Tas13 from active sludge.</title>
        <authorList>
            <person name="Li Y."/>
        </authorList>
    </citation>
    <scope>NUCLEOTIDE SEQUENCE</scope>
    <source>
        <strain evidence="1">Tas13</strain>
    </source>
</reference>
<dbReference type="KEGG" id="spph:KFK14_19445"/>